<keyword evidence="3" id="KW-0723">Serine/threonine-protein kinase</keyword>
<feature type="compositionally biased region" description="Basic and acidic residues" evidence="16">
    <location>
        <begin position="190"/>
        <end position="199"/>
    </location>
</feature>
<dbReference type="FunFam" id="1.10.510.10:FF:000145">
    <property type="entry name" value="Dual specificity protein kinase CLK2"/>
    <property type="match status" value="1"/>
</dbReference>
<evidence type="ECO:0000256" key="8">
    <source>
        <dbReference type="ARBA" id="ARBA00022840"/>
    </source>
</evidence>
<dbReference type="PROSITE" id="PS50011">
    <property type="entry name" value="PROTEIN_KINASE_DOM"/>
    <property type="match status" value="1"/>
</dbReference>
<dbReference type="GO" id="GO:0005524">
    <property type="term" value="F:ATP binding"/>
    <property type="evidence" value="ECO:0007669"/>
    <property type="project" value="UniProtKB-UniRule"/>
</dbReference>
<evidence type="ECO:0000256" key="12">
    <source>
        <dbReference type="ARBA" id="ARBA00049003"/>
    </source>
</evidence>
<comment type="catalytic activity">
    <reaction evidence="14">
        <text>L-tyrosyl-[protein] + ATP = O-phospho-L-tyrosyl-[protein] + ADP + H(+)</text>
        <dbReference type="Rhea" id="RHEA:10596"/>
        <dbReference type="Rhea" id="RHEA-COMP:10136"/>
        <dbReference type="Rhea" id="RHEA-COMP:20101"/>
        <dbReference type="ChEBI" id="CHEBI:15378"/>
        <dbReference type="ChEBI" id="CHEBI:30616"/>
        <dbReference type="ChEBI" id="CHEBI:46858"/>
        <dbReference type="ChEBI" id="CHEBI:61978"/>
        <dbReference type="ChEBI" id="CHEBI:456216"/>
        <dbReference type="EC" id="2.7.12.1"/>
    </reaction>
</comment>
<name>A0AB40DDR1_DROSZ</name>
<dbReference type="PANTHER" id="PTHR45646:SF11">
    <property type="entry name" value="SERINE_THREONINE-PROTEIN KINASE DOA"/>
    <property type="match status" value="1"/>
</dbReference>
<dbReference type="GO" id="GO:0004712">
    <property type="term" value="F:protein serine/threonine/tyrosine kinase activity"/>
    <property type="evidence" value="ECO:0007669"/>
    <property type="project" value="UniProtKB-EC"/>
</dbReference>
<organism evidence="18 19">
    <name type="scientific">Drosophila suzukii</name>
    <name type="common">Spotted-wing drosophila fruit fly</name>
    <dbReference type="NCBI Taxonomy" id="28584"/>
    <lineage>
        <taxon>Eukaryota</taxon>
        <taxon>Metazoa</taxon>
        <taxon>Ecdysozoa</taxon>
        <taxon>Arthropoda</taxon>
        <taxon>Hexapoda</taxon>
        <taxon>Insecta</taxon>
        <taxon>Pterygota</taxon>
        <taxon>Neoptera</taxon>
        <taxon>Endopterygota</taxon>
        <taxon>Diptera</taxon>
        <taxon>Brachycera</taxon>
        <taxon>Muscomorpha</taxon>
        <taxon>Ephydroidea</taxon>
        <taxon>Drosophilidae</taxon>
        <taxon>Drosophila</taxon>
        <taxon>Sophophora</taxon>
    </lineage>
</organism>
<accession>A0AB40DDR1</accession>
<dbReference type="SUPFAM" id="SSF56112">
    <property type="entry name" value="Protein kinase-like (PK-like)"/>
    <property type="match status" value="1"/>
</dbReference>
<dbReference type="CDD" id="cd14134">
    <property type="entry name" value="PKc_CLK"/>
    <property type="match status" value="1"/>
</dbReference>
<keyword evidence="5" id="KW-0808">Transferase</keyword>
<keyword evidence="9" id="KW-0829">Tyrosine-protein kinase</keyword>
<feature type="domain" description="Protein kinase" evidence="17">
    <location>
        <begin position="233"/>
        <end position="547"/>
    </location>
</feature>
<dbReference type="Gene3D" id="3.30.200.20">
    <property type="entry name" value="Phosphorylase Kinase, domain 1"/>
    <property type="match status" value="1"/>
</dbReference>
<dbReference type="GeneID" id="108007309"/>
<dbReference type="FunFam" id="3.30.200.20:FF:000061">
    <property type="entry name" value="Dual specificity protein kinase CLK2"/>
    <property type="match status" value="1"/>
</dbReference>
<evidence type="ECO:0000256" key="3">
    <source>
        <dbReference type="ARBA" id="ARBA00022527"/>
    </source>
</evidence>
<evidence type="ECO:0000256" key="16">
    <source>
        <dbReference type="SAM" id="MobiDB-lite"/>
    </source>
</evidence>
<gene>
    <name evidence="19" type="primary">Doa</name>
</gene>
<reference evidence="19" key="1">
    <citation type="submission" date="2025-08" db="UniProtKB">
        <authorList>
            <consortium name="RefSeq"/>
        </authorList>
    </citation>
    <scope>IDENTIFICATION</scope>
</reference>
<evidence type="ECO:0000256" key="14">
    <source>
        <dbReference type="ARBA" id="ARBA00051680"/>
    </source>
</evidence>
<feature type="region of interest" description="Disordered" evidence="16">
    <location>
        <begin position="55"/>
        <end position="215"/>
    </location>
</feature>
<dbReference type="Pfam" id="PF00069">
    <property type="entry name" value="Pkinase"/>
    <property type="match status" value="1"/>
</dbReference>
<evidence type="ECO:0000256" key="2">
    <source>
        <dbReference type="ARBA" id="ARBA00013203"/>
    </source>
</evidence>
<comment type="subcellular location">
    <subcellularLocation>
        <location evidence="1">Nucleus</location>
    </subcellularLocation>
</comment>
<keyword evidence="10" id="KW-0539">Nucleus</keyword>
<evidence type="ECO:0000256" key="10">
    <source>
        <dbReference type="ARBA" id="ARBA00023242"/>
    </source>
</evidence>
<keyword evidence="6 15" id="KW-0547">Nucleotide-binding</keyword>
<evidence type="ECO:0000313" key="18">
    <source>
        <dbReference type="Proteomes" id="UP001652628"/>
    </source>
</evidence>
<comment type="catalytic activity">
    <reaction evidence="12">
        <text>L-seryl-[protein] + ATP = O-phospho-L-seryl-[protein] + ADP + H(+)</text>
        <dbReference type="Rhea" id="RHEA:17989"/>
        <dbReference type="Rhea" id="RHEA-COMP:9863"/>
        <dbReference type="Rhea" id="RHEA-COMP:11604"/>
        <dbReference type="ChEBI" id="CHEBI:15378"/>
        <dbReference type="ChEBI" id="CHEBI:29999"/>
        <dbReference type="ChEBI" id="CHEBI:30616"/>
        <dbReference type="ChEBI" id="CHEBI:83421"/>
        <dbReference type="ChEBI" id="CHEBI:456216"/>
        <dbReference type="EC" id="2.7.12.1"/>
    </reaction>
</comment>
<dbReference type="GO" id="GO:0043484">
    <property type="term" value="P:regulation of RNA splicing"/>
    <property type="evidence" value="ECO:0007669"/>
    <property type="project" value="TreeGrafter"/>
</dbReference>
<evidence type="ECO:0000256" key="9">
    <source>
        <dbReference type="ARBA" id="ARBA00023137"/>
    </source>
</evidence>
<evidence type="ECO:0000256" key="4">
    <source>
        <dbReference type="ARBA" id="ARBA00022553"/>
    </source>
</evidence>
<comment type="similarity">
    <text evidence="11">Belongs to the protein kinase superfamily. CMGC Ser/Thr protein kinase family. Lammer subfamily.</text>
</comment>
<dbReference type="InterPro" id="IPR000719">
    <property type="entry name" value="Prot_kinase_dom"/>
</dbReference>
<dbReference type="PANTHER" id="PTHR45646">
    <property type="entry name" value="SERINE/THREONINE-PROTEIN KINASE DOA-RELATED"/>
    <property type="match status" value="1"/>
</dbReference>
<feature type="region of interest" description="Disordered" evidence="16">
    <location>
        <begin position="557"/>
        <end position="580"/>
    </location>
</feature>
<keyword evidence="7 19" id="KW-0418">Kinase</keyword>
<dbReference type="InterPro" id="IPR051175">
    <property type="entry name" value="CLK_kinases"/>
</dbReference>
<dbReference type="PROSITE" id="PS00108">
    <property type="entry name" value="PROTEIN_KINASE_ST"/>
    <property type="match status" value="1"/>
</dbReference>
<dbReference type="GO" id="GO:0004713">
    <property type="term" value="F:protein tyrosine kinase activity"/>
    <property type="evidence" value="ECO:0007669"/>
    <property type="project" value="UniProtKB-KW"/>
</dbReference>
<keyword evidence="18" id="KW-1185">Reference proteome</keyword>
<sequence>MLLPSIKDKLMQNGGVQQAKANFSWQSLTQLLSGLWQRLYLPRSPYLALPAPPLATPPVTIAQRNVDEEMPRTRRLHHSRDRSSAGTRDKRRRLDTADHSPPLAEAPSPPRITNTHHTRSAAKRRRHELDAKKAQISKEPTFDDSISSRRRKERSKRSHRKSPAASRRQHKYRYRDETSHSSSRRRHRDRAKDERDSGRNNRQSQAKTAKPVIQDDADGHLIYHTGDILHHRYKIMATLGEGTFGRVVKVKDMERDYCMALKIIKNVEKYREAAKLEINALEKIAQKDPHCDHLCVKMIDWFDYHGHMCIVFEMLGLSVFDFLRENNYEPYSLDQVRHMAYQLCYSVKFLHDNRLTHTDLKPENILFVDSDYTSHYNHKINREVRRVKNTDVRLIDFGSATFDHEHHSTIVSTRHYRAPEVILELGWSQPCDVWSIGCILFELYLGITLFQTHDNREHLAMMERILGQIPYRMARKTKTKYFYHGKLDWDEKSSAGRYVRDHCKPLFLCQLSDSEDHCELFSLIKKMLEYEPSSRITLGEALRHPFFDRLPPHHRVGEVSNKQPLSSGSSSRERSHSLSR</sequence>
<evidence type="ECO:0000256" key="5">
    <source>
        <dbReference type="ARBA" id="ARBA00022679"/>
    </source>
</evidence>
<dbReference type="GO" id="GO:0004674">
    <property type="term" value="F:protein serine/threonine kinase activity"/>
    <property type="evidence" value="ECO:0007669"/>
    <property type="project" value="UniProtKB-KW"/>
</dbReference>
<evidence type="ECO:0000256" key="13">
    <source>
        <dbReference type="ARBA" id="ARBA00049308"/>
    </source>
</evidence>
<evidence type="ECO:0000259" key="17">
    <source>
        <dbReference type="PROSITE" id="PS50011"/>
    </source>
</evidence>
<protein>
    <recommendedName>
        <fullName evidence="2">dual-specificity kinase</fullName>
        <ecNumber evidence="2">2.7.12.1</ecNumber>
    </recommendedName>
</protein>
<dbReference type="EC" id="2.7.12.1" evidence="2"/>
<dbReference type="RefSeq" id="XP_065721627.1">
    <property type="nucleotide sequence ID" value="XM_065865555.2"/>
</dbReference>
<dbReference type="CTD" id="43415"/>
<comment type="catalytic activity">
    <reaction evidence="13">
        <text>L-threonyl-[protein] + ATP = O-phospho-L-threonyl-[protein] + ADP + H(+)</text>
        <dbReference type="Rhea" id="RHEA:46608"/>
        <dbReference type="Rhea" id="RHEA-COMP:11060"/>
        <dbReference type="Rhea" id="RHEA-COMP:11605"/>
        <dbReference type="ChEBI" id="CHEBI:15378"/>
        <dbReference type="ChEBI" id="CHEBI:30013"/>
        <dbReference type="ChEBI" id="CHEBI:30616"/>
        <dbReference type="ChEBI" id="CHEBI:61977"/>
        <dbReference type="ChEBI" id="CHEBI:456216"/>
        <dbReference type="EC" id="2.7.12.1"/>
    </reaction>
</comment>
<dbReference type="InterPro" id="IPR011009">
    <property type="entry name" value="Kinase-like_dom_sf"/>
</dbReference>
<feature type="compositionally biased region" description="Basic and acidic residues" evidence="16">
    <location>
        <begin position="571"/>
        <end position="580"/>
    </location>
</feature>
<dbReference type="AlphaFoldDB" id="A0AB40DDR1"/>
<dbReference type="Proteomes" id="UP001652628">
    <property type="component" value="Chromosome 3"/>
</dbReference>
<dbReference type="GO" id="GO:0005634">
    <property type="term" value="C:nucleus"/>
    <property type="evidence" value="ECO:0007669"/>
    <property type="project" value="UniProtKB-SubCell"/>
</dbReference>
<feature type="compositionally biased region" description="Basic residues" evidence="16">
    <location>
        <begin position="148"/>
        <end position="173"/>
    </location>
</feature>
<proteinExistence type="inferred from homology"/>
<feature type="binding site" evidence="15">
    <location>
        <position position="262"/>
    </location>
    <ligand>
        <name>ATP</name>
        <dbReference type="ChEBI" id="CHEBI:30616"/>
    </ligand>
</feature>
<dbReference type="PROSITE" id="PS00107">
    <property type="entry name" value="PROTEIN_KINASE_ATP"/>
    <property type="match status" value="1"/>
</dbReference>
<evidence type="ECO:0000256" key="6">
    <source>
        <dbReference type="ARBA" id="ARBA00022741"/>
    </source>
</evidence>
<dbReference type="Gene3D" id="1.10.510.10">
    <property type="entry name" value="Transferase(Phosphotransferase) domain 1"/>
    <property type="match status" value="1"/>
</dbReference>
<evidence type="ECO:0000313" key="19">
    <source>
        <dbReference type="RefSeq" id="XP_065721627.1"/>
    </source>
</evidence>
<dbReference type="SMART" id="SM00220">
    <property type="entry name" value="S_TKc"/>
    <property type="match status" value="1"/>
</dbReference>
<evidence type="ECO:0000256" key="11">
    <source>
        <dbReference type="ARBA" id="ARBA00037966"/>
    </source>
</evidence>
<keyword evidence="8 15" id="KW-0067">ATP-binding</keyword>
<keyword evidence="4" id="KW-0597">Phosphoprotein</keyword>
<dbReference type="InterPro" id="IPR017441">
    <property type="entry name" value="Protein_kinase_ATP_BS"/>
</dbReference>
<evidence type="ECO:0000256" key="7">
    <source>
        <dbReference type="ARBA" id="ARBA00022777"/>
    </source>
</evidence>
<evidence type="ECO:0000256" key="1">
    <source>
        <dbReference type="ARBA" id="ARBA00004123"/>
    </source>
</evidence>
<feature type="compositionally biased region" description="Basic residues" evidence="16">
    <location>
        <begin position="114"/>
        <end position="126"/>
    </location>
</feature>
<dbReference type="InterPro" id="IPR008271">
    <property type="entry name" value="Ser/Thr_kinase_AS"/>
</dbReference>
<evidence type="ECO:0000256" key="15">
    <source>
        <dbReference type="PROSITE-ProRule" id="PRU10141"/>
    </source>
</evidence>